<dbReference type="Proteomes" id="UP000762676">
    <property type="component" value="Unassembled WGS sequence"/>
</dbReference>
<sequence>MGGKPFWTQDFPIHPQLEIRCRKLKEFDACREEHLSSCNNLEEKTKSLMQRIFYYYFCRNDVISDLKLSPCFSNSSRYELMLGRLNTSCKGFPAPEPSMREPFACQ</sequence>
<gene>
    <name evidence="1" type="ORF">ElyMa_002495700</name>
</gene>
<evidence type="ECO:0000313" key="1">
    <source>
        <dbReference type="EMBL" id="GFR87542.1"/>
    </source>
</evidence>
<protein>
    <submittedName>
        <fullName evidence="1">Uncharacterized protein</fullName>
    </submittedName>
</protein>
<proteinExistence type="predicted"/>
<accession>A0AAV4GQ78</accession>
<comment type="caution">
    <text evidence="1">The sequence shown here is derived from an EMBL/GenBank/DDBJ whole genome shotgun (WGS) entry which is preliminary data.</text>
</comment>
<name>A0AAV4GQ78_9GAST</name>
<keyword evidence="2" id="KW-1185">Reference proteome</keyword>
<evidence type="ECO:0000313" key="2">
    <source>
        <dbReference type="Proteomes" id="UP000762676"/>
    </source>
</evidence>
<reference evidence="1 2" key="1">
    <citation type="journal article" date="2021" name="Elife">
        <title>Chloroplast acquisition without the gene transfer in kleptoplastic sea slugs, Plakobranchus ocellatus.</title>
        <authorList>
            <person name="Maeda T."/>
            <person name="Takahashi S."/>
            <person name="Yoshida T."/>
            <person name="Shimamura S."/>
            <person name="Takaki Y."/>
            <person name="Nagai Y."/>
            <person name="Toyoda A."/>
            <person name="Suzuki Y."/>
            <person name="Arimoto A."/>
            <person name="Ishii H."/>
            <person name="Satoh N."/>
            <person name="Nishiyama T."/>
            <person name="Hasebe M."/>
            <person name="Maruyama T."/>
            <person name="Minagawa J."/>
            <person name="Obokata J."/>
            <person name="Shigenobu S."/>
        </authorList>
    </citation>
    <scope>NUCLEOTIDE SEQUENCE [LARGE SCALE GENOMIC DNA]</scope>
</reference>
<organism evidence="1 2">
    <name type="scientific">Elysia marginata</name>
    <dbReference type="NCBI Taxonomy" id="1093978"/>
    <lineage>
        <taxon>Eukaryota</taxon>
        <taxon>Metazoa</taxon>
        <taxon>Spiralia</taxon>
        <taxon>Lophotrochozoa</taxon>
        <taxon>Mollusca</taxon>
        <taxon>Gastropoda</taxon>
        <taxon>Heterobranchia</taxon>
        <taxon>Euthyneura</taxon>
        <taxon>Panpulmonata</taxon>
        <taxon>Sacoglossa</taxon>
        <taxon>Placobranchoidea</taxon>
        <taxon>Plakobranchidae</taxon>
        <taxon>Elysia</taxon>
    </lineage>
</organism>
<dbReference type="AlphaFoldDB" id="A0AAV4GQ78"/>
<dbReference type="EMBL" id="BMAT01005102">
    <property type="protein sequence ID" value="GFR87542.1"/>
    <property type="molecule type" value="Genomic_DNA"/>
</dbReference>